<dbReference type="GO" id="GO:0004735">
    <property type="term" value="F:pyrroline-5-carboxylate reductase activity"/>
    <property type="evidence" value="ECO:0007669"/>
    <property type="project" value="UniProtKB-UniRule"/>
</dbReference>
<evidence type="ECO:0000259" key="4">
    <source>
        <dbReference type="Pfam" id="PF03807"/>
    </source>
</evidence>
<keyword evidence="2" id="KW-0560">Oxidoreductase</keyword>
<keyword evidence="2" id="KW-0028">Amino-acid biosynthesis</keyword>
<dbReference type="Gene3D" id="3.40.50.720">
    <property type="entry name" value="NAD(P)-binding Rossmann-like Domain"/>
    <property type="match status" value="1"/>
</dbReference>
<keyword evidence="7" id="KW-1185">Reference proteome</keyword>
<comment type="similarity">
    <text evidence="1 2">Belongs to the pyrroline-5-carboxylate reductase family.</text>
</comment>
<keyword evidence="2" id="KW-0641">Proline biosynthesis</keyword>
<dbReference type="HAMAP" id="MF_01925">
    <property type="entry name" value="P5C_reductase"/>
    <property type="match status" value="1"/>
</dbReference>
<gene>
    <name evidence="2" type="primary">proC</name>
    <name evidence="6" type="ORF">OH143_00705</name>
</gene>
<evidence type="ECO:0000256" key="2">
    <source>
        <dbReference type="HAMAP-Rule" id="MF_01925"/>
    </source>
</evidence>
<comment type="pathway">
    <text evidence="2">Amino-acid biosynthesis; L-proline biosynthesis; L-proline from L-glutamate 5-semialdehyde: step 1/1.</text>
</comment>
<dbReference type="KEGG" id="msum:OH143_00705"/>
<dbReference type="Gene3D" id="1.10.3730.10">
    <property type="entry name" value="ProC C-terminal domain-like"/>
    <property type="match status" value="1"/>
</dbReference>
<protein>
    <recommendedName>
        <fullName evidence="2">Pyrroline-5-carboxylate reductase</fullName>
        <shortName evidence="2">P5C reductase</shortName>
        <shortName evidence="2">P5CR</shortName>
        <ecNumber evidence="2">1.5.1.2</ecNumber>
    </recommendedName>
    <alternativeName>
        <fullName evidence="2">PCA reductase</fullName>
    </alternativeName>
</protein>
<dbReference type="SUPFAM" id="SSF51735">
    <property type="entry name" value="NAD(P)-binding Rossmann-fold domains"/>
    <property type="match status" value="1"/>
</dbReference>
<evidence type="ECO:0000256" key="3">
    <source>
        <dbReference type="PIRSR" id="PIRSR000193-1"/>
    </source>
</evidence>
<dbReference type="AlphaFoldDB" id="A0AAX3E8T4"/>
<keyword evidence="2 3" id="KW-0521">NADP</keyword>
<dbReference type="Pfam" id="PF03807">
    <property type="entry name" value="F420_oxidored"/>
    <property type="match status" value="1"/>
</dbReference>
<dbReference type="InterPro" id="IPR000304">
    <property type="entry name" value="Pyrroline-COOH_reductase"/>
</dbReference>
<keyword evidence="2" id="KW-0963">Cytoplasm</keyword>
<name>A0AAX3E8T4_9EURY</name>
<feature type="binding site" evidence="3">
    <location>
        <position position="57"/>
    </location>
    <ligand>
        <name>NADPH</name>
        <dbReference type="ChEBI" id="CHEBI:57783"/>
    </ligand>
</feature>
<dbReference type="RefSeq" id="WP_011844135.1">
    <property type="nucleotide sequence ID" value="NZ_CP109831.1"/>
</dbReference>
<dbReference type="Proteomes" id="UP001156196">
    <property type="component" value="Chromosome"/>
</dbReference>
<evidence type="ECO:0000313" key="6">
    <source>
        <dbReference type="EMBL" id="UYU18639.1"/>
    </source>
</evidence>
<comment type="catalytic activity">
    <reaction evidence="2">
        <text>L-proline + NAD(+) = (S)-1-pyrroline-5-carboxylate + NADH + 2 H(+)</text>
        <dbReference type="Rhea" id="RHEA:14105"/>
        <dbReference type="ChEBI" id="CHEBI:15378"/>
        <dbReference type="ChEBI" id="CHEBI:17388"/>
        <dbReference type="ChEBI" id="CHEBI:57540"/>
        <dbReference type="ChEBI" id="CHEBI:57945"/>
        <dbReference type="ChEBI" id="CHEBI:60039"/>
        <dbReference type="EC" id="1.5.1.2"/>
    </reaction>
</comment>
<accession>A0AAX3E8T4</accession>
<dbReference type="InterPro" id="IPR036291">
    <property type="entry name" value="NAD(P)-bd_dom_sf"/>
</dbReference>
<proteinExistence type="inferred from homology"/>
<feature type="binding site" evidence="3">
    <location>
        <begin position="7"/>
        <end position="12"/>
    </location>
    <ligand>
        <name>NADP(+)</name>
        <dbReference type="ChEBI" id="CHEBI:58349"/>
    </ligand>
</feature>
<evidence type="ECO:0000313" key="7">
    <source>
        <dbReference type="Proteomes" id="UP001156196"/>
    </source>
</evidence>
<evidence type="ECO:0000256" key="1">
    <source>
        <dbReference type="ARBA" id="ARBA00005525"/>
    </source>
</evidence>
<feature type="binding site" evidence="3">
    <location>
        <begin position="70"/>
        <end position="73"/>
    </location>
    <ligand>
        <name>NADP(+)</name>
        <dbReference type="ChEBI" id="CHEBI:58349"/>
    </ligand>
</feature>
<dbReference type="GO" id="GO:0005737">
    <property type="term" value="C:cytoplasm"/>
    <property type="evidence" value="ECO:0007669"/>
    <property type="project" value="UniProtKB-SubCell"/>
</dbReference>
<dbReference type="PANTHER" id="PTHR11645:SF53">
    <property type="entry name" value="PYRROLINE-5-CARBOXYLATE REDUCTASE 3"/>
    <property type="match status" value="1"/>
</dbReference>
<sequence length="266" mass="27339">MDCIGVIGYGHMGSMLVDGFLSSGVLGVDEVVVTSRRQESRDACAAAWPGIGIAATNSELARQCRTIILAVRPQEVKDVLHEIFPAMDGDEHIVSLAAGVGLTELEGLFSGSVTRAIPTITSTIGQGTTLVCHGRQVGMHDALRIEGLFSSIGNVMLVGEEELPAATILSSCGPGLLAAVIEELAGAAAHASSLSGDRALELATETAAATAAYLRETGETPGDLVGRVATGGGVTEVGVKGIRERLPEVFDEAVAAMLERYGAVGK</sequence>
<dbReference type="PIRSF" id="PIRSF000193">
    <property type="entry name" value="Pyrrol-5-carb_rd"/>
    <property type="match status" value="1"/>
</dbReference>
<dbReference type="EMBL" id="CP109831">
    <property type="protein sequence ID" value="UYU18639.1"/>
    <property type="molecule type" value="Genomic_DNA"/>
</dbReference>
<comment type="subcellular location">
    <subcellularLocation>
        <location evidence="2">Cytoplasm</location>
    </subcellularLocation>
</comment>
<evidence type="ECO:0000259" key="5">
    <source>
        <dbReference type="Pfam" id="PF14748"/>
    </source>
</evidence>
<feature type="domain" description="Pyrroline-5-carboxylate reductase dimerisation" evidence="5">
    <location>
        <begin position="160"/>
        <end position="261"/>
    </location>
</feature>
<dbReference type="GeneID" id="76729367"/>
<dbReference type="PANTHER" id="PTHR11645">
    <property type="entry name" value="PYRROLINE-5-CARBOXYLATE REDUCTASE"/>
    <property type="match status" value="1"/>
</dbReference>
<organism evidence="6 7">
    <name type="scientific">Methanoculleus submarinus</name>
    <dbReference type="NCBI Taxonomy" id="204050"/>
    <lineage>
        <taxon>Archaea</taxon>
        <taxon>Methanobacteriati</taxon>
        <taxon>Methanobacteriota</taxon>
        <taxon>Stenosarchaea group</taxon>
        <taxon>Methanomicrobia</taxon>
        <taxon>Methanomicrobiales</taxon>
        <taxon>Methanomicrobiaceae</taxon>
        <taxon>Methanoculleus</taxon>
    </lineage>
</organism>
<comment type="catalytic activity">
    <reaction evidence="2">
        <text>L-proline + NADP(+) = (S)-1-pyrroline-5-carboxylate + NADPH + 2 H(+)</text>
        <dbReference type="Rhea" id="RHEA:14109"/>
        <dbReference type="ChEBI" id="CHEBI:15378"/>
        <dbReference type="ChEBI" id="CHEBI:17388"/>
        <dbReference type="ChEBI" id="CHEBI:57783"/>
        <dbReference type="ChEBI" id="CHEBI:58349"/>
        <dbReference type="ChEBI" id="CHEBI:60039"/>
        <dbReference type="EC" id="1.5.1.2"/>
    </reaction>
</comment>
<dbReference type="EC" id="1.5.1.2" evidence="2"/>
<dbReference type="InterPro" id="IPR008927">
    <property type="entry name" value="6-PGluconate_DH-like_C_sf"/>
</dbReference>
<reference evidence="6" key="1">
    <citation type="submission" date="2022-10" db="EMBL/GenBank/DDBJ databases">
        <title>Complete genome of Methanoculleus submarinus DSM 15122.</title>
        <authorList>
            <person name="Chen S.-C."/>
            <person name="Lai S.-J."/>
            <person name="You Y.-T."/>
        </authorList>
    </citation>
    <scope>NUCLEOTIDE SEQUENCE</scope>
    <source>
        <strain evidence="6">DSM 15122</strain>
    </source>
</reference>
<dbReference type="SUPFAM" id="SSF48179">
    <property type="entry name" value="6-phosphogluconate dehydrogenase C-terminal domain-like"/>
    <property type="match status" value="1"/>
</dbReference>
<dbReference type="InterPro" id="IPR029036">
    <property type="entry name" value="P5CR_dimer"/>
</dbReference>
<dbReference type="GO" id="GO:0055129">
    <property type="term" value="P:L-proline biosynthetic process"/>
    <property type="evidence" value="ECO:0007669"/>
    <property type="project" value="UniProtKB-UniRule"/>
</dbReference>
<feature type="domain" description="Pyrroline-5-carboxylate reductase catalytic N-terminal" evidence="4">
    <location>
        <begin position="4"/>
        <end position="99"/>
    </location>
</feature>
<dbReference type="InterPro" id="IPR028939">
    <property type="entry name" value="P5C_Rdtase_cat_N"/>
</dbReference>
<comment type="function">
    <text evidence="2">Catalyzes the reduction of 1-pyrroline-5-carboxylate (PCA) to L-proline.</text>
</comment>
<dbReference type="GeneID" id="4847921"/>
<feature type="binding site" evidence="3">
    <location>
        <position position="35"/>
    </location>
    <ligand>
        <name>NADP(+)</name>
        <dbReference type="ChEBI" id="CHEBI:58349"/>
    </ligand>
</feature>
<dbReference type="Pfam" id="PF14748">
    <property type="entry name" value="P5CR_dimer"/>
    <property type="match status" value="1"/>
</dbReference>